<dbReference type="eggNOG" id="KOG0017">
    <property type="taxonomic scope" value="Eukaryota"/>
</dbReference>
<sequence length="423" mass="47862">MDSNKGDCPKEGEQLSGEQRERLKTLVKQFSDVFKNEPGCIDLVKHKISTGDANPVLKQELDDMMKRRIIEPSVSEWSSPIVLVGKKDGTMRLCVDYRRLNELTTSDVYPMQRVDDVIDRVGGANYFSTLDLTKGYWQVPVEEKDRPKTSFSTPSGLYQFTMMPFGLKGAPATFQWLMDQVITGLDGFVSAYLDDVIIFSDTFEDHLNHLQQVLIRLEKAGLTAKLQTWIVEPQQDKVKSVKEFPIPKSKKDVWAFLGLVGYYRKFTPNFSTVAVALTDLTRTTAPTVVQWNSQCQKAVDTLKDSLCESPLLHSPDFSKQFILQTDASERAVGAVLKRYSTIEKECLAIKLGIQAFKLYLLGRPFQVQTDHQALMWLNRVKDKTSRLTRWSVALQPFDFTIVNQVGKANANADALSRIPSRST</sequence>
<dbReference type="InParanoid" id="A0A1X7UT63"/>
<evidence type="ECO:0000256" key="5">
    <source>
        <dbReference type="ARBA" id="ARBA00022759"/>
    </source>
</evidence>
<dbReference type="GO" id="GO:0006508">
    <property type="term" value="P:proteolysis"/>
    <property type="evidence" value="ECO:0007669"/>
    <property type="project" value="UniProtKB-KW"/>
</dbReference>
<dbReference type="SUPFAM" id="SSF56672">
    <property type="entry name" value="DNA/RNA polymerases"/>
    <property type="match status" value="1"/>
</dbReference>
<evidence type="ECO:0000313" key="9">
    <source>
        <dbReference type="EnsemblMetazoa" id="Aqu2.1.30973_001"/>
    </source>
</evidence>
<dbReference type="FunFam" id="3.10.10.10:FF:000007">
    <property type="entry name" value="Retrovirus-related Pol polyprotein from transposon 17.6-like Protein"/>
    <property type="match status" value="1"/>
</dbReference>
<dbReference type="CDD" id="cd09274">
    <property type="entry name" value="RNase_HI_RT_Ty3"/>
    <property type="match status" value="1"/>
</dbReference>
<dbReference type="Gene3D" id="3.30.70.270">
    <property type="match status" value="2"/>
</dbReference>
<evidence type="ECO:0000256" key="4">
    <source>
        <dbReference type="ARBA" id="ARBA00022722"/>
    </source>
</evidence>
<dbReference type="CDD" id="cd01647">
    <property type="entry name" value="RT_LTR"/>
    <property type="match status" value="1"/>
</dbReference>
<keyword evidence="1" id="KW-0645">Protease</keyword>
<evidence type="ECO:0000256" key="7">
    <source>
        <dbReference type="ARBA" id="ARBA00022918"/>
    </source>
</evidence>
<dbReference type="InterPro" id="IPR043128">
    <property type="entry name" value="Rev_trsase/Diguanyl_cyclase"/>
</dbReference>
<keyword evidence="2" id="KW-0808">Transferase</keyword>
<dbReference type="AlphaFoldDB" id="A0A1X7UT63"/>
<dbReference type="GO" id="GO:0003964">
    <property type="term" value="F:RNA-directed DNA polymerase activity"/>
    <property type="evidence" value="ECO:0007669"/>
    <property type="project" value="UniProtKB-KW"/>
</dbReference>
<dbReference type="InterPro" id="IPR000477">
    <property type="entry name" value="RT_dom"/>
</dbReference>
<evidence type="ECO:0000256" key="3">
    <source>
        <dbReference type="ARBA" id="ARBA00022695"/>
    </source>
</evidence>
<dbReference type="EnsemblMetazoa" id="Aqu2.1.30973_001">
    <property type="protein sequence ID" value="Aqu2.1.30973_001"/>
    <property type="gene ID" value="Aqu2.1.30973"/>
</dbReference>
<name>A0A1X7UT63_AMPQE</name>
<dbReference type="GO" id="GO:0008233">
    <property type="term" value="F:peptidase activity"/>
    <property type="evidence" value="ECO:0007669"/>
    <property type="project" value="UniProtKB-KW"/>
</dbReference>
<evidence type="ECO:0000256" key="1">
    <source>
        <dbReference type="ARBA" id="ARBA00022670"/>
    </source>
</evidence>
<dbReference type="InterPro" id="IPR043502">
    <property type="entry name" value="DNA/RNA_pol_sf"/>
</dbReference>
<dbReference type="PANTHER" id="PTHR37984">
    <property type="entry name" value="PROTEIN CBG26694"/>
    <property type="match status" value="1"/>
</dbReference>
<dbReference type="Pfam" id="PF00078">
    <property type="entry name" value="RVT_1"/>
    <property type="match status" value="1"/>
</dbReference>
<dbReference type="InterPro" id="IPR050951">
    <property type="entry name" value="Retrovirus_Pol_polyprotein"/>
</dbReference>
<keyword evidence="3" id="KW-0548">Nucleotidyltransferase</keyword>
<evidence type="ECO:0000256" key="2">
    <source>
        <dbReference type="ARBA" id="ARBA00022679"/>
    </source>
</evidence>
<keyword evidence="7" id="KW-0695">RNA-directed DNA polymerase</keyword>
<protein>
    <recommendedName>
        <fullName evidence="8">Reverse transcriptase domain-containing protein</fullName>
    </recommendedName>
</protein>
<dbReference type="InterPro" id="IPR041373">
    <property type="entry name" value="RT_RNaseH"/>
</dbReference>
<dbReference type="PANTHER" id="PTHR37984:SF5">
    <property type="entry name" value="PROTEIN NYNRIN-LIKE"/>
    <property type="match status" value="1"/>
</dbReference>
<dbReference type="Pfam" id="PF17917">
    <property type="entry name" value="RT_RNaseH"/>
    <property type="match status" value="1"/>
</dbReference>
<keyword evidence="6" id="KW-0378">Hydrolase</keyword>
<dbReference type="PROSITE" id="PS50878">
    <property type="entry name" value="RT_POL"/>
    <property type="match status" value="1"/>
</dbReference>
<reference evidence="9" key="1">
    <citation type="submission" date="2017-05" db="UniProtKB">
        <authorList>
            <consortium name="EnsemblMetazoa"/>
        </authorList>
    </citation>
    <scope>IDENTIFICATION</scope>
</reference>
<organism evidence="9">
    <name type="scientific">Amphimedon queenslandica</name>
    <name type="common">Sponge</name>
    <dbReference type="NCBI Taxonomy" id="400682"/>
    <lineage>
        <taxon>Eukaryota</taxon>
        <taxon>Metazoa</taxon>
        <taxon>Porifera</taxon>
        <taxon>Demospongiae</taxon>
        <taxon>Heteroscleromorpha</taxon>
        <taxon>Haplosclerida</taxon>
        <taxon>Niphatidae</taxon>
        <taxon>Amphimedon</taxon>
    </lineage>
</organism>
<keyword evidence="5" id="KW-0255">Endonuclease</keyword>
<dbReference type="Gene3D" id="3.10.10.10">
    <property type="entry name" value="HIV Type 1 Reverse Transcriptase, subunit A, domain 1"/>
    <property type="match status" value="1"/>
</dbReference>
<dbReference type="FunFam" id="3.30.70.270:FF:000026">
    <property type="entry name" value="Transposon Ty3-G Gag-Pol polyprotein"/>
    <property type="match status" value="1"/>
</dbReference>
<evidence type="ECO:0000256" key="6">
    <source>
        <dbReference type="ARBA" id="ARBA00022801"/>
    </source>
</evidence>
<evidence type="ECO:0000259" key="8">
    <source>
        <dbReference type="PROSITE" id="PS50878"/>
    </source>
</evidence>
<accession>A0A1X7UT63</accession>
<dbReference type="GO" id="GO:0004519">
    <property type="term" value="F:endonuclease activity"/>
    <property type="evidence" value="ECO:0007669"/>
    <property type="project" value="UniProtKB-KW"/>
</dbReference>
<keyword evidence="4" id="KW-0540">Nuclease</keyword>
<feature type="domain" description="Reverse transcriptase" evidence="8">
    <location>
        <begin position="65"/>
        <end position="261"/>
    </location>
</feature>
<proteinExistence type="predicted"/>